<keyword evidence="2" id="KW-1185">Reference proteome</keyword>
<proteinExistence type="predicted"/>
<name>A0AAV7KF76_9METZ</name>
<reference evidence="1 2" key="1">
    <citation type="journal article" date="2023" name="BMC Biol.">
        <title>The compact genome of the sponge Oopsacas minuta (Hexactinellida) is lacking key metazoan core genes.</title>
        <authorList>
            <person name="Santini S."/>
            <person name="Schenkelaars Q."/>
            <person name="Jourda C."/>
            <person name="Duchesne M."/>
            <person name="Belahbib H."/>
            <person name="Rocher C."/>
            <person name="Selva M."/>
            <person name="Riesgo A."/>
            <person name="Vervoort M."/>
            <person name="Leys S.P."/>
            <person name="Kodjabachian L."/>
            <person name="Le Bivic A."/>
            <person name="Borchiellini C."/>
            <person name="Claverie J.M."/>
            <person name="Renard E."/>
        </authorList>
    </citation>
    <scope>NUCLEOTIDE SEQUENCE [LARGE SCALE GENOMIC DNA]</scope>
    <source>
        <strain evidence="1">SPO-2</strain>
    </source>
</reference>
<accession>A0AAV7KF76</accession>
<comment type="caution">
    <text evidence="1">The sequence shown here is derived from an EMBL/GenBank/DDBJ whole genome shotgun (WGS) entry which is preliminary data.</text>
</comment>
<evidence type="ECO:0000313" key="2">
    <source>
        <dbReference type="Proteomes" id="UP001165289"/>
    </source>
</evidence>
<protein>
    <submittedName>
        <fullName evidence="1">Uncharacterized protein</fullName>
    </submittedName>
</protein>
<dbReference type="EMBL" id="JAKMXF010000044">
    <property type="protein sequence ID" value="KAI6659977.1"/>
    <property type="molecule type" value="Genomic_DNA"/>
</dbReference>
<evidence type="ECO:0000313" key="1">
    <source>
        <dbReference type="EMBL" id="KAI6659977.1"/>
    </source>
</evidence>
<gene>
    <name evidence="1" type="ORF">LOD99_14318</name>
</gene>
<dbReference type="AlphaFoldDB" id="A0AAV7KF76"/>
<dbReference type="Proteomes" id="UP001165289">
    <property type="component" value="Unassembled WGS sequence"/>
</dbReference>
<sequence>MIERKQCSYFYVRGDNEDGAIQEEPTQGQKLNKKGEIIPQQNSFSEKNNNARISRNDSYWSSCKRC</sequence>
<organism evidence="1 2">
    <name type="scientific">Oopsacas minuta</name>
    <dbReference type="NCBI Taxonomy" id="111878"/>
    <lineage>
        <taxon>Eukaryota</taxon>
        <taxon>Metazoa</taxon>
        <taxon>Porifera</taxon>
        <taxon>Hexactinellida</taxon>
        <taxon>Hexasterophora</taxon>
        <taxon>Lyssacinosida</taxon>
        <taxon>Leucopsacidae</taxon>
        <taxon>Oopsacas</taxon>
    </lineage>
</organism>